<feature type="domain" description="Toxin VasX N-terminal region" evidence="2">
    <location>
        <begin position="13"/>
        <end position="176"/>
    </location>
</feature>
<evidence type="ECO:0000313" key="4">
    <source>
        <dbReference type="Proteomes" id="UP000006735"/>
    </source>
</evidence>
<feature type="transmembrane region" description="Helical" evidence="1">
    <location>
        <begin position="867"/>
        <end position="888"/>
    </location>
</feature>
<dbReference type="PATRIC" id="fig|291331.8.peg.3838"/>
<reference evidence="3 4" key="1">
    <citation type="journal article" date="2005" name="Nucleic Acids Res.">
        <title>The genome sequence of Xanthomonas oryzae pathovar oryzae KACC10331, the bacterial blight pathogen of rice.</title>
        <authorList>
            <person name="Lee B.M."/>
            <person name="Park Y.J."/>
            <person name="Park D.S."/>
            <person name="Kang H.W."/>
            <person name="Kim J.G."/>
            <person name="Song E.S."/>
            <person name="Park I.C."/>
            <person name="Yoon U.H."/>
            <person name="Hahn J.H."/>
            <person name="Koo B.S."/>
            <person name="Lee G.B."/>
            <person name="Kim H."/>
            <person name="Park H.S."/>
            <person name="Yoon K.O."/>
            <person name="Kim J.H."/>
            <person name="Jung C.H."/>
            <person name="Koh N.H."/>
            <person name="Seo J.S."/>
            <person name="Go S.J."/>
        </authorList>
    </citation>
    <scope>NUCLEOTIDE SEQUENCE [LARGE SCALE GENOMIC DNA]</scope>
    <source>
        <strain evidence="4">KACC10331 / KXO85</strain>
    </source>
</reference>
<dbReference type="Pfam" id="PF20249">
    <property type="entry name" value="VasX_N"/>
    <property type="match status" value="1"/>
</dbReference>
<accession>Q5GX49</accession>
<keyword evidence="1" id="KW-0472">Membrane</keyword>
<evidence type="ECO:0000313" key="3">
    <source>
        <dbReference type="EMBL" id="AAW76722.1"/>
    </source>
</evidence>
<dbReference type="AlphaFoldDB" id="Q5GX49"/>
<keyword evidence="1" id="KW-1133">Transmembrane helix</keyword>
<dbReference type="CDD" id="cd20707">
    <property type="entry name" value="MIX_III"/>
    <property type="match status" value="1"/>
</dbReference>
<keyword evidence="1" id="KW-0812">Transmembrane</keyword>
<evidence type="ECO:0000256" key="1">
    <source>
        <dbReference type="SAM" id="Phobius"/>
    </source>
</evidence>
<dbReference type="EMBL" id="AE013598">
    <property type="protein sequence ID" value="AAW76722.1"/>
    <property type="molecule type" value="Genomic_DNA"/>
</dbReference>
<protein>
    <submittedName>
        <fullName evidence="3">Predicted membrane protein</fullName>
    </submittedName>
</protein>
<feature type="transmembrane region" description="Helical" evidence="1">
    <location>
        <begin position="894"/>
        <end position="912"/>
    </location>
</feature>
<dbReference type="KEGG" id="xoo:XOO3468"/>
<gene>
    <name evidence="3" type="ordered locus">XOO3468</name>
</gene>
<sequence>MNVSVGKMEQVNCQFCNKQGLPILPLRYAVARNGMGDAPAVTAPFVVAEKEQKKEDFSLPDDIASYTLRLLREGYLYVYDELRKEWSAYVVTSGGYLFAFDPHGKAPPGGWGKVEFNCSRAGDAFIARCITVKDAARATKVWLGFSDVTWTAAVLQKHADAAYRQAHMRCLDIAQWRAGGQLQHASDFAELASRVAEYATTPERLLAQTQAYVKTLLPVPLKTVGELRGADALATRARESSSRLLQQLLPVAAGGVAGHKGRVTSATWAFSTQPFFADGNDAAAMLTWAAQTAAPLRPALVALDDPAGVAMELNGLALQRSMEFSENPQRKWKHETAVLIDALQEAVKHGAVEDEVHAQIAASRTAEGIANIDDAQDLPDATSYLWTTMTQGSEVALREQSARRAQRERARAQDDARIREQADANAPALGREAWKTYTKYFDEPAQRRVVDQEYPQQLEHFGREVLARLDPPYLAWLKSPSLTTYLTHTFDEHDLDSGASYTALATQLLHHASGRGAVFDYLCQSIQQAPTAPEAWVARALALNHAPLIQASWEEAARKGSEREPFLPEFVEKFHDKFKDVLVAGGKGELNRPMVDAVARFMYQLTGPLVRELGSALDHGMAFAALPLPSKWQLGLLGAVARAETPTLRMVDLRGTRSFSEATKLLANLVSSLGAGPVGAARGAVRPTLRPVMDTAERYPFRAVMLVDEAKVAQLEGSGGAALKAGMAEALSAHQFDDVMQESVGKLASLEVKVAVVQAILSSITLYLSYGKLMKAEQDKVWSERVNVAGGVIGLVGGLTEATGNVLEKTPWGQTRLSWQFRFQAVVIESRAGWFTGMGKLMGVVGGVIGGILAIKDGWQTVGKHPLLGTVILILGAASIGAAIMLVFTATAGVGLILGILIAILMAVVYWLKPNAIQDWLVDTQYGLIDQGGGTVSSFKGLAQQQISLEALAKG</sequence>
<dbReference type="InterPro" id="IPR046864">
    <property type="entry name" value="VasX_N"/>
</dbReference>
<dbReference type="HOGENOM" id="CLU_013652_1_0_6"/>
<feature type="transmembrane region" description="Helical" evidence="1">
    <location>
        <begin position="832"/>
        <end position="855"/>
    </location>
</feature>
<dbReference type="Proteomes" id="UP000006735">
    <property type="component" value="Chromosome"/>
</dbReference>
<organism evidence="3 4">
    <name type="scientific">Xanthomonas oryzae pv. oryzae (strain KACC10331 / KXO85)</name>
    <dbReference type="NCBI Taxonomy" id="291331"/>
    <lineage>
        <taxon>Bacteria</taxon>
        <taxon>Pseudomonadati</taxon>
        <taxon>Pseudomonadota</taxon>
        <taxon>Gammaproteobacteria</taxon>
        <taxon>Lysobacterales</taxon>
        <taxon>Lysobacteraceae</taxon>
        <taxon>Xanthomonas</taxon>
    </lineage>
</organism>
<dbReference type="STRING" id="291331.XOO3468"/>
<keyword evidence="4" id="KW-1185">Reference proteome</keyword>
<dbReference type="NCBIfam" id="NF041559">
    <property type="entry name" value="BTH_I2691_fam"/>
    <property type="match status" value="1"/>
</dbReference>
<dbReference type="InterPro" id="IPR048126">
    <property type="entry name" value="Toxin_VasX"/>
</dbReference>
<evidence type="ECO:0000259" key="2">
    <source>
        <dbReference type="Pfam" id="PF20249"/>
    </source>
</evidence>
<proteinExistence type="predicted"/>
<name>Q5GX49_XANOR</name>